<evidence type="ECO:0000313" key="2">
    <source>
        <dbReference type="Proteomes" id="UP001275436"/>
    </source>
</evidence>
<dbReference type="SUPFAM" id="SSF55979">
    <property type="entry name" value="DNA clamp"/>
    <property type="match status" value="1"/>
</dbReference>
<evidence type="ECO:0000313" key="1">
    <source>
        <dbReference type="EMBL" id="GLO66183.1"/>
    </source>
</evidence>
<dbReference type="Gene3D" id="3.70.10.10">
    <property type="match status" value="1"/>
</dbReference>
<accession>A0ABQ5TH42</accession>
<comment type="caution">
    <text evidence="1">The sequence shown here is derived from an EMBL/GenBank/DDBJ whole genome shotgun (WGS) entry which is preliminary data.</text>
</comment>
<organism evidence="1 2">
    <name type="scientific">Oceanobacillus kimchii</name>
    <dbReference type="NCBI Taxonomy" id="746691"/>
    <lineage>
        <taxon>Bacteria</taxon>
        <taxon>Bacillati</taxon>
        <taxon>Bacillota</taxon>
        <taxon>Bacilli</taxon>
        <taxon>Bacillales</taxon>
        <taxon>Bacillaceae</taxon>
        <taxon>Oceanobacillus</taxon>
    </lineage>
</organism>
<proteinExistence type="predicted"/>
<name>A0ABQ5TH42_9BACI</name>
<dbReference type="RefSeq" id="WP_317958065.1">
    <property type="nucleotide sequence ID" value="NZ_BSKO01000001.1"/>
</dbReference>
<keyword evidence="2" id="KW-1185">Reference proteome</keyword>
<sequence length="216" mass="25090">MTKVVDKVMSFEILIPTMKRFVAKKNSFYAGIQPGTQCIKYDGKYLQATDAYKTIKVKSNLIDLPSNDPFLFHVHEDKILYTSSIQFPNIERLYNLSTIGSITLTKKAIKEWKDVITDHQKNTMDQEHFKFVVDSQSLSIVTDEGVSRFYNYELNIEEFEINLNADYLKKVLTSAYELLKLSTKDYIRIEFNDKLLPIQITDDDAFQALLAPYRTQ</sequence>
<reference evidence="1 2" key="1">
    <citation type="submission" date="2023-02" db="EMBL/GenBank/DDBJ databases">
        <title>Oceanobacillus kimchii IFOP_LL358 isolated form Alexandrium catenella lab strain.</title>
        <authorList>
            <person name="Gajardo G."/>
            <person name="Ueki S."/>
            <person name="Maruyama F."/>
        </authorList>
    </citation>
    <scope>NUCLEOTIDE SEQUENCE [LARGE SCALE GENOMIC DNA]</scope>
    <source>
        <strain evidence="1 2">IFOP_LL358</strain>
    </source>
</reference>
<dbReference type="EMBL" id="BSKO01000001">
    <property type="protein sequence ID" value="GLO66183.1"/>
    <property type="molecule type" value="Genomic_DNA"/>
</dbReference>
<dbReference type="Proteomes" id="UP001275436">
    <property type="component" value="Unassembled WGS sequence"/>
</dbReference>
<dbReference type="InterPro" id="IPR046938">
    <property type="entry name" value="DNA_clamp_sf"/>
</dbReference>
<protein>
    <submittedName>
        <fullName evidence="1">Uncharacterized protein</fullName>
    </submittedName>
</protein>
<gene>
    <name evidence="1" type="ORF">MACH08_19670</name>
</gene>